<accession>A0ABR3MAE1</accession>
<organism evidence="2 3">
    <name type="scientific">Cirrhinus molitorella</name>
    <name type="common">mud carp</name>
    <dbReference type="NCBI Taxonomy" id="172907"/>
    <lineage>
        <taxon>Eukaryota</taxon>
        <taxon>Metazoa</taxon>
        <taxon>Chordata</taxon>
        <taxon>Craniata</taxon>
        <taxon>Vertebrata</taxon>
        <taxon>Euteleostomi</taxon>
        <taxon>Actinopterygii</taxon>
        <taxon>Neopterygii</taxon>
        <taxon>Teleostei</taxon>
        <taxon>Ostariophysi</taxon>
        <taxon>Cypriniformes</taxon>
        <taxon>Cyprinidae</taxon>
        <taxon>Labeoninae</taxon>
        <taxon>Labeonini</taxon>
        <taxon>Cirrhinus</taxon>
    </lineage>
</organism>
<evidence type="ECO:0000313" key="2">
    <source>
        <dbReference type="EMBL" id="KAL1261236.1"/>
    </source>
</evidence>
<feature type="region of interest" description="Disordered" evidence="1">
    <location>
        <begin position="44"/>
        <end position="76"/>
    </location>
</feature>
<comment type="caution">
    <text evidence="2">The sequence shown here is derived from an EMBL/GenBank/DDBJ whole genome shotgun (WGS) entry which is preliminary data.</text>
</comment>
<keyword evidence="3" id="KW-1185">Reference proteome</keyword>
<evidence type="ECO:0000313" key="3">
    <source>
        <dbReference type="Proteomes" id="UP001558613"/>
    </source>
</evidence>
<reference evidence="2 3" key="1">
    <citation type="submission" date="2023-09" db="EMBL/GenBank/DDBJ databases">
        <authorList>
            <person name="Wang M."/>
        </authorList>
    </citation>
    <scope>NUCLEOTIDE SEQUENCE [LARGE SCALE GENOMIC DNA]</scope>
    <source>
        <strain evidence="2">GT-2023</strain>
        <tissue evidence="2">Liver</tissue>
    </source>
</reference>
<gene>
    <name evidence="2" type="ORF">QQF64_006501</name>
</gene>
<dbReference type="Proteomes" id="UP001558613">
    <property type="component" value="Unassembled WGS sequence"/>
</dbReference>
<proteinExistence type="predicted"/>
<evidence type="ECO:0000256" key="1">
    <source>
        <dbReference type="SAM" id="MobiDB-lite"/>
    </source>
</evidence>
<dbReference type="EMBL" id="JAYMGO010000014">
    <property type="protein sequence ID" value="KAL1261236.1"/>
    <property type="molecule type" value="Genomic_DNA"/>
</dbReference>
<name>A0ABR3MAE1_9TELE</name>
<sequence>MSAGYEEYTVPLTTSYKKFSLQHTDISWAEETCTLWRRHSQTSKRDYLGRGKPRGRQGGRHQAPAPDWHFLPEDEGRGEPTPDVVWMVANLVVVGRMEGNFSYDTYGQPNRRVPLTVPSRKLNIQEEFENNMERLSDILSSYPSAEPQRSSASSWSFRQQKASDRWKETRPYHLKCLIAKEAIGRPLCRLCHEPAVIRCIECLPEEWFCGDCVTKNSHSTTGHVSFMGFLKPFLQPCTSLKGKMGIAFMSKLAFCRL</sequence>
<protein>
    <submittedName>
        <fullName evidence="2">Uncharacterized protein</fullName>
    </submittedName>
</protein>